<reference evidence="1 2" key="1">
    <citation type="submission" date="2013-12" db="EMBL/GenBank/DDBJ databases">
        <authorList>
            <person name="Zelazny A."/>
            <person name="Olivier K."/>
            <person name="Holland S."/>
            <person name="Lenaerts A."/>
            <person name="Ordway D."/>
            <person name="DeGroote M.A."/>
            <person name="Parker T."/>
            <person name="Sizemore C."/>
            <person name="Tallon L.J."/>
            <person name="Sadzewicz L.K."/>
            <person name="Sengamalay N."/>
            <person name="Fraser C.M."/>
            <person name="Hine E."/>
            <person name="Shefchek K.A."/>
            <person name="Das S.P."/>
            <person name="Tettelin H."/>
        </authorList>
    </citation>
    <scope>NUCLEOTIDE SEQUENCE [LARGE SCALE GENOMIC DNA]</scope>
    <source>
        <strain evidence="1 2">1956</strain>
    </source>
</reference>
<comment type="caution">
    <text evidence="1">The sequence shown here is derived from an EMBL/GenBank/DDBJ whole genome shotgun (WGS) entry which is preliminary data.</text>
</comment>
<name>X8CQ12_MYCIT</name>
<proteinExistence type="predicted"/>
<dbReference type="AlphaFoldDB" id="X8CQ12"/>
<dbReference type="Proteomes" id="UP000020825">
    <property type="component" value="Unassembled WGS sequence"/>
</dbReference>
<gene>
    <name evidence="1" type="ORF">I550_0460</name>
</gene>
<dbReference type="EMBL" id="JAOG01000001">
    <property type="protein sequence ID" value="EUA57335.1"/>
    <property type="molecule type" value="Genomic_DNA"/>
</dbReference>
<dbReference type="Gene3D" id="3.40.50.720">
    <property type="entry name" value="NAD(P)-binding Rossmann-like Domain"/>
    <property type="match status" value="1"/>
</dbReference>
<sequence length="197" mass="21160">MCAEERPVDAIHYEDDLPPEQLSFQQINAEYFRHHPLEPVTVAAPTKARACPPGSLQVAPMTLAASSVPGGVVPGVYGTGWVESGPRGVIGTNRPCAAETASQLLADFDDGKLTSGVAAPEKTQRPARAAQCDPADMETLAEHRRRGAQAGCRNRQTPNEIRRCRRDAYGCNVIHSPPHGIVRAVTTAQHEGNSFDD</sequence>
<accession>X8CQ12</accession>
<evidence type="ECO:0000313" key="1">
    <source>
        <dbReference type="EMBL" id="EUA57335.1"/>
    </source>
</evidence>
<protein>
    <submittedName>
        <fullName evidence="1">Putative ferredoxin-NADP reductase</fullName>
    </submittedName>
</protein>
<organism evidence="1 2">
    <name type="scientific">Mycobacterium intracellulare 1956</name>
    <dbReference type="NCBI Taxonomy" id="1299331"/>
    <lineage>
        <taxon>Bacteria</taxon>
        <taxon>Bacillati</taxon>
        <taxon>Actinomycetota</taxon>
        <taxon>Actinomycetes</taxon>
        <taxon>Mycobacteriales</taxon>
        <taxon>Mycobacteriaceae</taxon>
        <taxon>Mycobacterium</taxon>
        <taxon>Mycobacterium avium complex (MAC)</taxon>
    </lineage>
</organism>
<evidence type="ECO:0000313" key="2">
    <source>
        <dbReference type="Proteomes" id="UP000020825"/>
    </source>
</evidence>